<proteinExistence type="predicted"/>
<keyword evidence="2" id="KW-1185">Reference proteome</keyword>
<name>A0A3R8KU28_9FIRM</name>
<evidence type="ECO:0000313" key="1">
    <source>
        <dbReference type="EMBL" id="RRK31862.1"/>
    </source>
</evidence>
<dbReference type="Proteomes" id="UP000274920">
    <property type="component" value="Unassembled WGS sequence"/>
</dbReference>
<protein>
    <submittedName>
        <fullName evidence="1">Uncharacterized protein</fullName>
    </submittedName>
</protein>
<accession>A0A3R8KU28</accession>
<dbReference type="AlphaFoldDB" id="A0A3R8KU28"/>
<dbReference type="EMBL" id="RHJS01000002">
    <property type="protein sequence ID" value="RRK31862.1"/>
    <property type="molecule type" value="Genomic_DNA"/>
</dbReference>
<gene>
    <name evidence="1" type="ORF">EBB54_11135</name>
</gene>
<reference evidence="1" key="1">
    <citation type="submission" date="2018-10" db="EMBL/GenBank/DDBJ databases">
        <title>Schaedlerella arabinophila gen. nov. sp. nov., isolated from the mouse intestinal tract and comparative analysis with the genome of the closely related altered Schaedler flora strain ASF502.</title>
        <authorList>
            <person name="Miyake S."/>
            <person name="Soh M."/>
            <person name="Seedorf H."/>
        </authorList>
    </citation>
    <scope>NUCLEOTIDE SEQUENCE [LARGE SCALE GENOMIC DNA]</scope>
    <source>
        <strain evidence="1">DSM 106076</strain>
    </source>
</reference>
<comment type="caution">
    <text evidence="1">The sequence shown here is derived from an EMBL/GenBank/DDBJ whole genome shotgun (WGS) entry which is preliminary data.</text>
</comment>
<sequence length="68" mass="7829">MKALQTDYIDFGFIHCIDIKIRQNTINTVADNGGKENNEVYKFRKIGFKSVPHLYGVYGIWRCGCRTA</sequence>
<organism evidence="1 2">
    <name type="scientific">Schaedlerella arabinosiphila</name>
    <dbReference type="NCBI Taxonomy" id="2044587"/>
    <lineage>
        <taxon>Bacteria</taxon>
        <taxon>Bacillati</taxon>
        <taxon>Bacillota</taxon>
        <taxon>Clostridia</taxon>
        <taxon>Lachnospirales</taxon>
        <taxon>Lachnospiraceae</taxon>
        <taxon>Schaedlerella</taxon>
    </lineage>
</organism>
<evidence type="ECO:0000313" key="2">
    <source>
        <dbReference type="Proteomes" id="UP000274920"/>
    </source>
</evidence>